<dbReference type="PIRSF" id="PIRSF000097">
    <property type="entry name" value="AKR"/>
    <property type="match status" value="1"/>
</dbReference>
<keyword evidence="1" id="KW-0560">Oxidoreductase</keyword>
<gene>
    <name evidence="6" type="ORF">NKR23_g5595</name>
</gene>
<keyword evidence="7" id="KW-1185">Reference proteome</keyword>
<dbReference type="Gene3D" id="3.20.20.100">
    <property type="entry name" value="NADP-dependent oxidoreductase domain"/>
    <property type="match status" value="1"/>
</dbReference>
<evidence type="ECO:0000256" key="2">
    <source>
        <dbReference type="PIRSR" id="PIRSR000097-1"/>
    </source>
</evidence>
<dbReference type="AlphaFoldDB" id="A0AA38VQQ8"/>
<dbReference type="InterPro" id="IPR020471">
    <property type="entry name" value="AKR"/>
</dbReference>
<dbReference type="PRINTS" id="PR00069">
    <property type="entry name" value="ALDKETRDTASE"/>
</dbReference>
<reference evidence="6" key="1">
    <citation type="submission" date="2022-07" db="EMBL/GenBank/DDBJ databases">
        <title>Fungi with potential for degradation of polypropylene.</title>
        <authorList>
            <person name="Gostincar C."/>
        </authorList>
    </citation>
    <scope>NUCLEOTIDE SEQUENCE</scope>
    <source>
        <strain evidence="6">EXF-13308</strain>
    </source>
</reference>
<dbReference type="PROSITE" id="PS00798">
    <property type="entry name" value="ALDOKETO_REDUCTASE_1"/>
    <property type="match status" value="1"/>
</dbReference>
<accession>A0AA38VQQ8</accession>
<feature type="active site" description="Proton donor" evidence="2">
    <location>
        <position position="58"/>
    </location>
</feature>
<evidence type="ECO:0000313" key="6">
    <source>
        <dbReference type="EMBL" id="KAJ9145107.1"/>
    </source>
</evidence>
<dbReference type="PANTHER" id="PTHR11732">
    <property type="entry name" value="ALDO/KETO REDUCTASE"/>
    <property type="match status" value="1"/>
</dbReference>
<evidence type="ECO:0000313" key="7">
    <source>
        <dbReference type="Proteomes" id="UP001174694"/>
    </source>
</evidence>
<dbReference type="SUPFAM" id="SSF51430">
    <property type="entry name" value="NAD(P)-linked oxidoreductase"/>
    <property type="match status" value="1"/>
</dbReference>
<dbReference type="Pfam" id="PF00248">
    <property type="entry name" value="Aldo_ket_red"/>
    <property type="match status" value="1"/>
</dbReference>
<organism evidence="6 7">
    <name type="scientific">Pleurostoma richardsiae</name>
    <dbReference type="NCBI Taxonomy" id="41990"/>
    <lineage>
        <taxon>Eukaryota</taxon>
        <taxon>Fungi</taxon>
        <taxon>Dikarya</taxon>
        <taxon>Ascomycota</taxon>
        <taxon>Pezizomycotina</taxon>
        <taxon>Sordariomycetes</taxon>
        <taxon>Sordariomycetidae</taxon>
        <taxon>Calosphaeriales</taxon>
        <taxon>Pleurostomataceae</taxon>
        <taxon>Pleurostoma</taxon>
    </lineage>
</organism>
<evidence type="ECO:0000256" key="3">
    <source>
        <dbReference type="PIRSR" id="PIRSR000097-2"/>
    </source>
</evidence>
<feature type="site" description="Lowers pKa of active site Tyr" evidence="4">
    <location>
        <position position="87"/>
    </location>
</feature>
<comment type="caution">
    <text evidence="6">The sequence shown here is derived from an EMBL/GenBank/DDBJ whole genome shotgun (WGS) entry which is preliminary data.</text>
</comment>
<dbReference type="InterPro" id="IPR018170">
    <property type="entry name" value="Aldo/ket_reductase_CS"/>
</dbReference>
<name>A0AA38VQQ8_9PEZI</name>
<proteinExistence type="predicted"/>
<evidence type="ECO:0000256" key="4">
    <source>
        <dbReference type="PIRSR" id="PIRSR000097-3"/>
    </source>
</evidence>
<sequence length="307" mass="34004">MANLTLNGGTSVPVLAFGCGTALLKKNREADEIDQGTVETIKSAIRVGYRHLDTAEMYNTEREVGEAIRESIDEGVVERKDLFVTTKIFGNYTQAQTAIDISLHKLKLDYVDSYLIHSPYWTKSETELQAAWAAMESVKESGKARSIGLSNFEEPHIRAVLAAARIPPSINQVELHPYMPQSDLVCFSRSPDAAGIAISAYGALAPVTRNIPGPLDDTLEALAQKYGVSAAVVCMRWCIDQDIVVVTTSRHLERMEEYLRVFDFKLTEREVKEISDKGAITVKGQNAELIPRVVKYYRSKGVDIPGH</sequence>
<dbReference type="EMBL" id="JANBVO010000015">
    <property type="protein sequence ID" value="KAJ9145107.1"/>
    <property type="molecule type" value="Genomic_DNA"/>
</dbReference>
<evidence type="ECO:0000259" key="5">
    <source>
        <dbReference type="Pfam" id="PF00248"/>
    </source>
</evidence>
<dbReference type="GO" id="GO:0016616">
    <property type="term" value="F:oxidoreductase activity, acting on the CH-OH group of donors, NAD or NADP as acceptor"/>
    <property type="evidence" value="ECO:0007669"/>
    <property type="project" value="UniProtKB-ARBA"/>
</dbReference>
<dbReference type="FunFam" id="3.20.20.100:FF:000002">
    <property type="entry name" value="2,5-diketo-D-gluconic acid reductase A"/>
    <property type="match status" value="1"/>
</dbReference>
<dbReference type="InterPro" id="IPR023210">
    <property type="entry name" value="NADP_OxRdtase_dom"/>
</dbReference>
<feature type="binding site" evidence="3">
    <location>
        <position position="117"/>
    </location>
    <ligand>
        <name>substrate</name>
    </ligand>
</feature>
<dbReference type="InterPro" id="IPR044494">
    <property type="entry name" value="AKR3C2/3"/>
</dbReference>
<evidence type="ECO:0000256" key="1">
    <source>
        <dbReference type="ARBA" id="ARBA00023002"/>
    </source>
</evidence>
<protein>
    <submittedName>
        <fullName evidence="6">Alcohol dehydrogenase</fullName>
    </submittedName>
</protein>
<feature type="domain" description="NADP-dependent oxidoreductase" evidence="5">
    <location>
        <begin position="20"/>
        <end position="276"/>
    </location>
</feature>
<dbReference type="PROSITE" id="PS00062">
    <property type="entry name" value="ALDOKETO_REDUCTASE_2"/>
    <property type="match status" value="1"/>
</dbReference>
<dbReference type="CDD" id="cd19120">
    <property type="entry name" value="AKR_AKR3C2-3"/>
    <property type="match status" value="1"/>
</dbReference>
<dbReference type="GO" id="GO:0016652">
    <property type="term" value="F:oxidoreductase activity, acting on NAD(P)H as acceptor"/>
    <property type="evidence" value="ECO:0007669"/>
    <property type="project" value="InterPro"/>
</dbReference>
<dbReference type="Proteomes" id="UP001174694">
    <property type="component" value="Unassembled WGS sequence"/>
</dbReference>
<dbReference type="InterPro" id="IPR036812">
    <property type="entry name" value="NAD(P)_OxRdtase_dom_sf"/>
</dbReference>